<feature type="non-terminal residue" evidence="2">
    <location>
        <position position="200"/>
    </location>
</feature>
<organism evidence="2 3">
    <name type="scientific">Adineta ricciae</name>
    <name type="common">Rotifer</name>
    <dbReference type="NCBI Taxonomy" id="249248"/>
    <lineage>
        <taxon>Eukaryota</taxon>
        <taxon>Metazoa</taxon>
        <taxon>Spiralia</taxon>
        <taxon>Gnathifera</taxon>
        <taxon>Rotifera</taxon>
        <taxon>Eurotatoria</taxon>
        <taxon>Bdelloidea</taxon>
        <taxon>Adinetida</taxon>
        <taxon>Adinetidae</taxon>
        <taxon>Adineta</taxon>
    </lineage>
</organism>
<keyword evidence="3" id="KW-1185">Reference proteome</keyword>
<dbReference type="EMBL" id="CAJNOR010017727">
    <property type="protein sequence ID" value="CAF1687698.1"/>
    <property type="molecule type" value="Genomic_DNA"/>
</dbReference>
<proteinExistence type="predicted"/>
<evidence type="ECO:0000313" key="3">
    <source>
        <dbReference type="Proteomes" id="UP000663828"/>
    </source>
</evidence>
<protein>
    <recommendedName>
        <fullName evidence="1">PKD/REJ-like domain-containing protein</fullName>
    </recommendedName>
</protein>
<evidence type="ECO:0000259" key="1">
    <source>
        <dbReference type="Pfam" id="PF02010"/>
    </source>
</evidence>
<gene>
    <name evidence="2" type="ORF">XAT740_LOCUS62518</name>
</gene>
<comment type="caution">
    <text evidence="2">The sequence shown here is derived from an EMBL/GenBank/DDBJ whole genome shotgun (WGS) entry which is preliminary data.</text>
</comment>
<name>A0A816HEZ3_ADIRI</name>
<dbReference type="Pfam" id="PF02010">
    <property type="entry name" value="REJ"/>
    <property type="match status" value="1"/>
</dbReference>
<dbReference type="AlphaFoldDB" id="A0A816HEZ3"/>
<dbReference type="Proteomes" id="UP000663828">
    <property type="component" value="Unassembled WGS sequence"/>
</dbReference>
<feature type="domain" description="PKD/REJ-like" evidence="1">
    <location>
        <begin position="110"/>
        <end position="191"/>
    </location>
</feature>
<dbReference type="InterPro" id="IPR002859">
    <property type="entry name" value="PKD/REJ-like"/>
</dbReference>
<reference evidence="2" key="1">
    <citation type="submission" date="2021-02" db="EMBL/GenBank/DDBJ databases">
        <authorList>
            <person name="Nowell W R."/>
        </authorList>
    </citation>
    <scope>NUCLEOTIDE SEQUENCE</scope>
</reference>
<feature type="non-terminal residue" evidence="2">
    <location>
        <position position="1"/>
    </location>
</feature>
<evidence type="ECO:0000313" key="2">
    <source>
        <dbReference type="EMBL" id="CAF1687698.1"/>
    </source>
</evidence>
<sequence>TPTTITTTMETSAIQTTEIMSTVTVSNLIPSITSNMYTTINSTRNTNESTTKNVTQSNQLFSTTTTTSQVLTTQQSCYAPTITLIPGQSSLVSPLQYRRSQDFSITSMTVFNCSGSLSTITKWTITNCTSICSDQLQMDQTITTTSSELYIPAKTLGYGIYKLTLNITMADAPSLKSSSSVYVQIIQSDITVNFIQLALS</sequence>
<accession>A0A816HEZ3</accession>